<protein>
    <submittedName>
        <fullName evidence="1">Uncharacterized protein</fullName>
    </submittedName>
</protein>
<dbReference type="EMBL" id="JBBMEW010000016">
    <property type="protein sequence ID" value="MEQ2528226.1"/>
    <property type="molecule type" value="Genomic_DNA"/>
</dbReference>
<accession>A0ACC6SDQ3</accession>
<keyword evidence="2" id="KW-1185">Reference proteome</keyword>
<gene>
    <name evidence="1" type="ORF">WMO40_16185</name>
</gene>
<evidence type="ECO:0000313" key="1">
    <source>
        <dbReference type="EMBL" id="MEQ2528226.1"/>
    </source>
</evidence>
<name>A0ACC6SDQ3_9BACI</name>
<proteinExistence type="predicted"/>
<organism evidence="1 2">
    <name type="scientific">Robertmurraya yapensis</name>
    <name type="common">ex Hitch et al 2024</name>
    <dbReference type="NCBI Taxonomy" id="3133160"/>
    <lineage>
        <taxon>Bacteria</taxon>
        <taxon>Bacillati</taxon>
        <taxon>Bacillota</taxon>
        <taxon>Bacilli</taxon>
        <taxon>Bacillales</taxon>
        <taxon>Bacillaceae</taxon>
        <taxon>Robertmurraya</taxon>
    </lineage>
</organism>
<dbReference type="Proteomes" id="UP001439875">
    <property type="component" value="Unassembled WGS sequence"/>
</dbReference>
<reference evidence="1" key="1">
    <citation type="submission" date="2024-03" db="EMBL/GenBank/DDBJ databases">
        <title>Human intestinal bacterial collection.</title>
        <authorList>
            <person name="Pauvert C."/>
            <person name="Hitch T.C.A."/>
            <person name="Clavel T."/>
        </authorList>
    </citation>
    <scope>NUCLEOTIDE SEQUENCE</scope>
    <source>
        <strain evidence="1">CLA-AA-H227</strain>
    </source>
</reference>
<comment type="caution">
    <text evidence="1">The sequence shown here is derived from an EMBL/GenBank/DDBJ whole genome shotgun (WGS) entry which is preliminary data.</text>
</comment>
<evidence type="ECO:0000313" key="2">
    <source>
        <dbReference type="Proteomes" id="UP001439875"/>
    </source>
</evidence>
<sequence length="58" mass="6855">MKKLQLENRTFAAKRPPDYLAIRKEVEGKMKELFILFVKVVNLRQCFLIISFWVNALG</sequence>